<dbReference type="PROSITE" id="PS51192">
    <property type="entry name" value="HELICASE_ATP_BIND_1"/>
    <property type="match status" value="1"/>
</dbReference>
<dbReference type="NCBIfam" id="TIGR00614">
    <property type="entry name" value="recQ_fam"/>
    <property type="match status" value="1"/>
</dbReference>
<accession>A0A821QMN4</accession>
<evidence type="ECO:0000256" key="8">
    <source>
        <dbReference type="ARBA" id="ARBA00022801"/>
    </source>
</evidence>
<dbReference type="CDD" id="cd18794">
    <property type="entry name" value="SF2_C_RecQ"/>
    <property type="match status" value="1"/>
</dbReference>
<evidence type="ECO:0000256" key="5">
    <source>
        <dbReference type="ARBA" id="ARBA00022723"/>
    </source>
</evidence>
<dbReference type="InterPro" id="IPR004589">
    <property type="entry name" value="DNA_helicase_ATP-dep_RecQ"/>
</dbReference>
<evidence type="ECO:0000256" key="9">
    <source>
        <dbReference type="ARBA" id="ARBA00022806"/>
    </source>
</evidence>
<dbReference type="InterPro" id="IPR036388">
    <property type="entry name" value="WH-like_DNA-bd_sf"/>
</dbReference>
<dbReference type="InterPro" id="IPR001650">
    <property type="entry name" value="Helicase_C-like"/>
</dbReference>
<dbReference type="Gene3D" id="1.10.10.10">
    <property type="entry name" value="Winged helix-like DNA-binding domain superfamily/Winged helix DNA-binding domain"/>
    <property type="match status" value="1"/>
</dbReference>
<keyword evidence="10" id="KW-0862">Zinc</keyword>
<reference evidence="26" key="1">
    <citation type="submission" date="2021-02" db="EMBL/GenBank/DDBJ databases">
        <authorList>
            <person name="Steward A R."/>
        </authorList>
    </citation>
    <scope>NUCLEOTIDE SEQUENCE</scope>
</reference>
<feature type="region of interest" description="Disordered" evidence="23">
    <location>
        <begin position="262"/>
        <end position="294"/>
    </location>
</feature>
<feature type="domain" description="Helicase C-terminal" evidence="25">
    <location>
        <begin position="824"/>
        <end position="974"/>
    </location>
</feature>
<dbReference type="PANTHER" id="PTHR13710:SF153">
    <property type="entry name" value="RECQ-LIKE DNA HELICASE BLM"/>
    <property type="match status" value="1"/>
</dbReference>
<dbReference type="GO" id="GO:0005737">
    <property type="term" value="C:cytoplasm"/>
    <property type="evidence" value="ECO:0007669"/>
    <property type="project" value="TreeGrafter"/>
</dbReference>
<dbReference type="InterPro" id="IPR014001">
    <property type="entry name" value="Helicase_ATP-bd"/>
</dbReference>
<comment type="subcellular location">
    <subcellularLocation>
        <location evidence="2">Nucleus</location>
    </subcellularLocation>
</comment>
<dbReference type="GO" id="GO:0000724">
    <property type="term" value="P:double-strand break repair via homologous recombination"/>
    <property type="evidence" value="ECO:0007669"/>
    <property type="project" value="TreeGrafter"/>
</dbReference>
<evidence type="ECO:0000256" key="20">
    <source>
        <dbReference type="ARBA" id="ARBA00073450"/>
    </source>
</evidence>
<organism evidence="26 27">
    <name type="scientific">Pieris macdunnoughi</name>
    <dbReference type="NCBI Taxonomy" id="345717"/>
    <lineage>
        <taxon>Eukaryota</taxon>
        <taxon>Metazoa</taxon>
        <taxon>Ecdysozoa</taxon>
        <taxon>Arthropoda</taxon>
        <taxon>Hexapoda</taxon>
        <taxon>Insecta</taxon>
        <taxon>Pterygota</taxon>
        <taxon>Neoptera</taxon>
        <taxon>Endopterygota</taxon>
        <taxon>Lepidoptera</taxon>
        <taxon>Glossata</taxon>
        <taxon>Ditrysia</taxon>
        <taxon>Papilionoidea</taxon>
        <taxon>Pieridae</taxon>
        <taxon>Pierinae</taxon>
        <taxon>Pieris</taxon>
    </lineage>
</organism>
<dbReference type="InterPro" id="IPR011545">
    <property type="entry name" value="DEAD/DEAH_box_helicase_dom"/>
</dbReference>
<keyword evidence="27" id="KW-1185">Reference proteome</keyword>
<dbReference type="Pfam" id="PF00271">
    <property type="entry name" value="Helicase_C"/>
    <property type="match status" value="1"/>
</dbReference>
<dbReference type="GO" id="GO:0005694">
    <property type="term" value="C:chromosome"/>
    <property type="evidence" value="ECO:0007669"/>
    <property type="project" value="TreeGrafter"/>
</dbReference>
<keyword evidence="8" id="KW-0378">Hydrolase</keyword>
<dbReference type="SMART" id="SM00956">
    <property type="entry name" value="RQC"/>
    <property type="match status" value="1"/>
</dbReference>
<evidence type="ECO:0000313" key="26">
    <source>
        <dbReference type="EMBL" id="CAF4828970.1"/>
    </source>
</evidence>
<dbReference type="GO" id="GO:0016787">
    <property type="term" value="F:hydrolase activity"/>
    <property type="evidence" value="ECO:0007669"/>
    <property type="project" value="UniProtKB-KW"/>
</dbReference>
<evidence type="ECO:0000256" key="10">
    <source>
        <dbReference type="ARBA" id="ARBA00022833"/>
    </source>
</evidence>
<dbReference type="GO" id="GO:0046872">
    <property type="term" value="F:metal ion binding"/>
    <property type="evidence" value="ECO:0007669"/>
    <property type="project" value="UniProtKB-KW"/>
</dbReference>
<comment type="cofactor">
    <cofactor evidence="1">
        <name>Zn(2+)</name>
        <dbReference type="ChEBI" id="CHEBI:29105"/>
    </cofactor>
</comment>
<evidence type="ECO:0000256" key="2">
    <source>
        <dbReference type="ARBA" id="ARBA00004123"/>
    </source>
</evidence>
<dbReference type="InterPro" id="IPR032284">
    <property type="entry name" value="RecQ_Zn-bd"/>
</dbReference>
<dbReference type="FunFam" id="3.40.50.300:FF:000340">
    <property type="entry name" value="Bloom syndrome, RecQ helicase"/>
    <property type="match status" value="1"/>
</dbReference>
<evidence type="ECO:0000313" key="27">
    <source>
        <dbReference type="Proteomes" id="UP000663880"/>
    </source>
</evidence>
<evidence type="ECO:0000256" key="3">
    <source>
        <dbReference type="ARBA" id="ARBA00005446"/>
    </source>
</evidence>
<dbReference type="Pfam" id="PF09382">
    <property type="entry name" value="RQC"/>
    <property type="match status" value="1"/>
</dbReference>
<dbReference type="GO" id="GO:0007131">
    <property type="term" value="P:reciprocal meiotic recombination"/>
    <property type="evidence" value="ECO:0007669"/>
    <property type="project" value="UniProtKB-ARBA"/>
</dbReference>
<evidence type="ECO:0000256" key="4">
    <source>
        <dbReference type="ARBA" id="ARBA00022705"/>
    </source>
</evidence>
<feature type="compositionally biased region" description="Polar residues" evidence="23">
    <location>
        <begin position="267"/>
        <end position="280"/>
    </location>
</feature>
<evidence type="ECO:0000256" key="19">
    <source>
        <dbReference type="ARBA" id="ARBA00049360"/>
    </source>
</evidence>
<comment type="catalytic activity">
    <reaction evidence="19">
        <text>ATP + H2O = ADP + phosphate + H(+)</text>
        <dbReference type="Rhea" id="RHEA:13065"/>
        <dbReference type="ChEBI" id="CHEBI:15377"/>
        <dbReference type="ChEBI" id="CHEBI:15378"/>
        <dbReference type="ChEBI" id="CHEBI:30616"/>
        <dbReference type="ChEBI" id="CHEBI:43474"/>
        <dbReference type="ChEBI" id="CHEBI:456216"/>
    </reaction>
</comment>
<evidence type="ECO:0000256" key="13">
    <source>
        <dbReference type="ARBA" id="ARBA00023204"/>
    </source>
</evidence>
<dbReference type="Gene3D" id="3.40.50.300">
    <property type="entry name" value="P-loop containing nucleotide triphosphate hydrolases"/>
    <property type="match status" value="2"/>
</dbReference>
<dbReference type="FunFam" id="3.40.50.300:FF:000537">
    <property type="entry name" value="Bloom syndrome RecQ-like helicase"/>
    <property type="match status" value="1"/>
</dbReference>
<dbReference type="PROSITE" id="PS51194">
    <property type="entry name" value="HELICASE_CTER"/>
    <property type="match status" value="1"/>
</dbReference>
<name>A0A821QMN4_9NEOP</name>
<dbReference type="GO" id="GO:0006260">
    <property type="term" value="P:DNA replication"/>
    <property type="evidence" value="ECO:0007669"/>
    <property type="project" value="UniProtKB-KW"/>
</dbReference>
<evidence type="ECO:0000256" key="14">
    <source>
        <dbReference type="ARBA" id="ARBA00023235"/>
    </source>
</evidence>
<dbReference type="OrthoDB" id="10261556at2759"/>
<evidence type="ECO:0000256" key="17">
    <source>
        <dbReference type="ARBA" id="ARBA00034808"/>
    </source>
</evidence>
<evidence type="ECO:0000256" key="15">
    <source>
        <dbReference type="ARBA" id="ARBA00023242"/>
    </source>
</evidence>
<keyword evidence="7" id="KW-0227">DNA damage</keyword>
<dbReference type="InterPro" id="IPR018982">
    <property type="entry name" value="RQC_domain"/>
</dbReference>
<evidence type="ECO:0000256" key="11">
    <source>
        <dbReference type="ARBA" id="ARBA00022840"/>
    </source>
</evidence>
<dbReference type="AlphaFoldDB" id="A0A821QMN4"/>
<feature type="region of interest" description="Disordered" evidence="23">
    <location>
        <begin position="29"/>
        <end position="58"/>
    </location>
</feature>
<dbReference type="GO" id="GO:0005634">
    <property type="term" value="C:nucleus"/>
    <property type="evidence" value="ECO:0007669"/>
    <property type="project" value="UniProtKB-SubCell"/>
</dbReference>
<dbReference type="SMART" id="SM00490">
    <property type="entry name" value="HELICc"/>
    <property type="match status" value="1"/>
</dbReference>
<evidence type="ECO:0000256" key="22">
    <source>
        <dbReference type="ARBA" id="ARBA00076271"/>
    </source>
</evidence>
<dbReference type="EC" id="5.6.2.4" evidence="17"/>
<gene>
    <name evidence="26" type="ORF">PMACD_LOCUS5118</name>
</gene>
<feature type="domain" description="Helicase ATP-binding" evidence="24">
    <location>
        <begin position="613"/>
        <end position="802"/>
    </location>
</feature>
<proteinExistence type="inferred from homology"/>
<dbReference type="SMART" id="SM00487">
    <property type="entry name" value="DEXDc"/>
    <property type="match status" value="1"/>
</dbReference>
<dbReference type="Pfam" id="PF00270">
    <property type="entry name" value="DEAD"/>
    <property type="match status" value="1"/>
</dbReference>
<dbReference type="EMBL" id="CAJOBZ010000009">
    <property type="protein sequence ID" value="CAF4828970.1"/>
    <property type="molecule type" value="Genomic_DNA"/>
</dbReference>
<dbReference type="GO" id="GO:0005524">
    <property type="term" value="F:ATP binding"/>
    <property type="evidence" value="ECO:0007669"/>
    <property type="project" value="UniProtKB-KW"/>
</dbReference>
<dbReference type="GO" id="GO:0003677">
    <property type="term" value="F:DNA binding"/>
    <property type="evidence" value="ECO:0007669"/>
    <property type="project" value="UniProtKB-KW"/>
</dbReference>
<dbReference type="InterPro" id="IPR027417">
    <property type="entry name" value="P-loop_NTPase"/>
</dbReference>
<keyword evidence="14" id="KW-0413">Isomerase</keyword>
<keyword evidence="11" id="KW-0067">ATP-binding</keyword>
<dbReference type="Proteomes" id="UP000663880">
    <property type="component" value="Unassembled WGS sequence"/>
</dbReference>
<evidence type="ECO:0000256" key="12">
    <source>
        <dbReference type="ARBA" id="ARBA00023125"/>
    </source>
</evidence>
<dbReference type="GO" id="GO:0009378">
    <property type="term" value="F:four-way junction helicase activity"/>
    <property type="evidence" value="ECO:0007669"/>
    <property type="project" value="TreeGrafter"/>
</dbReference>
<keyword evidence="6" id="KW-0547">Nucleotide-binding</keyword>
<comment type="similarity">
    <text evidence="3">Belongs to the helicase family. RecQ subfamily.</text>
</comment>
<feature type="compositionally biased region" description="Low complexity" evidence="23">
    <location>
        <begin position="41"/>
        <end position="50"/>
    </location>
</feature>
<sequence length="1147" mass="128834">MSCKKPIGAGKQNSLFNYIKKEDCGTIQQTNKEPEKKSKFVWKSKSSTSSFNPPYKTDFDQKEDSINIKADISNITSQCSSINTSTNITKYNSQINDLSDAMDVDDNPFNVIDKHMSPSPSSNKSMRISETIYSAKIEDTEKSSVKAKIAEKDKNLRTPKKISPKKDKDPLRNLKLDSSISHFLLNISEHPAINKKHNDKKIITHTDVEECKTMYIELLEKISDAFNRIPNCIKEKFPGYDSKIYSKINYLKTKLKSAIQSKPRDCLQSSSETLNSSNEVNGRESPSLLNNDDDLEDFDLSSQVGHKVMDKGLINNIETSTPDIPTFNKNQPNKTIYSDLVPKKALSFDVFSPSNGSIKSINSSLNSDSESLNTSDNQTKKGKFVFKRPSRAADDLNTPTRDVPSSTFERLKIASEKLHPLVTEVAPKCAPVGNSSVAFQPPQLSKSALMNLGKPCTVVSPIVKDSPSETDFEDADDYEVPIDMDDVTDIIPEDSRTSVINISDSLPSTSKVQINDKEFAIDDDGWPEYNPEDFGEVMEEKASDVSKDVINLMDQSVTAPKYEGMGDFHAGTKNDGITGEFDGSNFPHSGLMMEMFKEKFGLKSFRPNQLQVINATLLGHDCFVLMPTGGGKSLCYQLPAILTPGVTIVISPLKSLILDQVNKLLSLDIPAAHLSGDISLATVEEVYHKLSLREPAIKLLYVTPEKVSGSPTVIILRRMLDTCSTLVRNSNSNLYTNLCFRPFVIDEAHCVSQWGHDFRPDYKRLFMLRERFPETTLMALTATATPRVRMDILHQLKVTNCKWFLSSFNRPNLAYRILEKKPKNINQDVAKIIKEKFFRASGIVYCLSRKECENLSGDLRKVGIQAAAYHAGLSDKKREAVQAGWVADKFTVICATIAFGMGVDKSDVRYVIHHSMPKSVEGYYQEAGRAGRDGEPATCLLYYCYGDVVRYRRLLDLERNATPEAKRVHIENLLRMVEVCESVSECRRAQVLTYLGEKFSRELCKRDKKTACDNCLNDHNYKPVDVTEECKVIARAIRDAGRSSFTLLHIADALRGSMQQRISGLRESPLHARCKSWPRGDAQRLLRQMVVRGLLAEKLVVNKDIASAYVTLGPNIQKYANLFHTKTYKNCFYWGFFTPLIRNFKPN</sequence>
<evidence type="ECO:0000256" key="21">
    <source>
        <dbReference type="ARBA" id="ARBA00076065"/>
    </source>
</evidence>
<keyword evidence="9" id="KW-0347">Helicase</keyword>
<dbReference type="Pfam" id="PF16124">
    <property type="entry name" value="RecQ_Zn_bind"/>
    <property type="match status" value="1"/>
</dbReference>
<evidence type="ECO:0000259" key="24">
    <source>
        <dbReference type="PROSITE" id="PS51192"/>
    </source>
</evidence>
<comment type="caution">
    <text evidence="26">The sequence shown here is derived from an EMBL/GenBank/DDBJ whole genome shotgun (WGS) entry which is preliminary data.</text>
</comment>
<evidence type="ECO:0000256" key="6">
    <source>
        <dbReference type="ARBA" id="ARBA00022741"/>
    </source>
</evidence>
<evidence type="ECO:0000256" key="18">
    <source>
        <dbReference type="ARBA" id="ARBA00044542"/>
    </source>
</evidence>
<dbReference type="PANTHER" id="PTHR13710">
    <property type="entry name" value="DNA HELICASE RECQ FAMILY MEMBER"/>
    <property type="match status" value="1"/>
</dbReference>
<keyword evidence="5" id="KW-0479">Metal-binding</keyword>
<dbReference type="GO" id="GO:0043138">
    <property type="term" value="F:3'-5' DNA helicase activity"/>
    <property type="evidence" value="ECO:0007669"/>
    <property type="project" value="UniProtKB-EC"/>
</dbReference>
<evidence type="ECO:0000256" key="1">
    <source>
        <dbReference type="ARBA" id="ARBA00001947"/>
    </source>
</evidence>
<keyword evidence="12" id="KW-0238">DNA-binding</keyword>
<evidence type="ECO:0000259" key="25">
    <source>
        <dbReference type="PROSITE" id="PS51194"/>
    </source>
</evidence>
<keyword evidence="13" id="KW-0234">DNA repair</keyword>
<protein>
    <recommendedName>
        <fullName evidence="20">RecQ-like DNA helicase BLM</fullName>
        <ecNumber evidence="17">5.6.2.4</ecNumber>
    </recommendedName>
    <alternativeName>
        <fullName evidence="21">Bloom syndrome protein homolog</fullName>
    </alternativeName>
    <alternativeName>
        <fullName evidence="18">DNA 3'-5' helicase BLM</fullName>
    </alternativeName>
    <alternativeName>
        <fullName evidence="22">RecQ helicase homolog</fullName>
    </alternativeName>
</protein>
<dbReference type="SUPFAM" id="SSF52540">
    <property type="entry name" value="P-loop containing nucleoside triphosphate hydrolases"/>
    <property type="match status" value="2"/>
</dbReference>
<keyword evidence="4" id="KW-0235">DNA replication</keyword>
<evidence type="ECO:0000256" key="23">
    <source>
        <dbReference type="SAM" id="MobiDB-lite"/>
    </source>
</evidence>
<evidence type="ECO:0000256" key="7">
    <source>
        <dbReference type="ARBA" id="ARBA00022763"/>
    </source>
</evidence>
<evidence type="ECO:0000256" key="16">
    <source>
        <dbReference type="ARBA" id="ARBA00034617"/>
    </source>
</evidence>
<comment type="catalytic activity">
    <reaction evidence="16">
        <text>Couples ATP hydrolysis with the unwinding of duplex DNA by translocating in the 3'-5' direction.</text>
        <dbReference type="EC" id="5.6.2.4"/>
    </reaction>
</comment>
<keyword evidence="15" id="KW-0539">Nucleus</keyword>